<keyword evidence="1" id="KW-0812">Transmembrane</keyword>
<dbReference type="EMBL" id="CP065726">
    <property type="protein sequence ID" value="QPT37645.1"/>
    <property type="molecule type" value="Genomic_DNA"/>
</dbReference>
<protein>
    <submittedName>
        <fullName evidence="2">Transcriptional regulator FolI</fullName>
    </submittedName>
</protein>
<evidence type="ECO:0000313" key="2">
    <source>
        <dbReference type="EMBL" id="QPT37645.1"/>
    </source>
</evidence>
<organism evidence="2 3">
    <name type="scientific">Neisseria cinerea</name>
    <dbReference type="NCBI Taxonomy" id="483"/>
    <lineage>
        <taxon>Bacteria</taxon>
        <taxon>Pseudomonadati</taxon>
        <taxon>Pseudomonadota</taxon>
        <taxon>Betaproteobacteria</taxon>
        <taxon>Neisseriales</taxon>
        <taxon>Neisseriaceae</taxon>
        <taxon>Neisseria</taxon>
    </lineage>
</organism>
<dbReference type="Pfam" id="PF07254">
    <property type="entry name" value="Cpta_toxin"/>
    <property type="match status" value="1"/>
</dbReference>
<proteinExistence type="predicted"/>
<gene>
    <name evidence="2" type="ORF">I6G28_06905</name>
</gene>
<dbReference type="GeneID" id="84020707"/>
<dbReference type="AlphaFoldDB" id="A0A7T3EUB3"/>
<reference evidence="2 3" key="1">
    <citation type="submission" date="2020-12" db="EMBL/GenBank/DDBJ databases">
        <title>FDA dAtabase for Regulatory Grade micrObial Sequences (FDA-ARGOS): Supporting development and validation of Infectious Disease Dx tests.</title>
        <authorList>
            <person name="Sproer C."/>
            <person name="Gronow S."/>
            <person name="Severitt S."/>
            <person name="Schroder I."/>
            <person name="Tallon L."/>
            <person name="Sadzewicz L."/>
            <person name="Zhao X."/>
            <person name="Boylan J."/>
            <person name="Ott S."/>
            <person name="Bowen H."/>
            <person name="Vavikolanu K."/>
            <person name="Mehta A."/>
            <person name="Aluvathingal J."/>
            <person name="Nadendla S."/>
            <person name="Lowell S."/>
            <person name="Myers T."/>
            <person name="Yan Y."/>
            <person name="Sichtig H."/>
        </authorList>
    </citation>
    <scope>NUCLEOTIDE SEQUENCE [LARGE SCALE GENOMIC DNA]</scope>
    <source>
        <strain evidence="2 3">FDAARGOS_871</strain>
    </source>
</reference>
<keyword evidence="3" id="KW-1185">Reference proteome</keyword>
<sequence length="148" mass="16591">MRAFQTALKPSRILNILTILLHSASIAVCLTWFYGWMMWLGLSALLASFIHSLRITNLKNRHAVTSVIIDRDGRAEIVSGKEKTAKAATLASGSMVTPYALMLQWDTGGKTVSHCIMPDMSDKESYRRLKVWVLWRQPGKNAETDTPN</sequence>
<feature type="transmembrane region" description="Helical" evidence="1">
    <location>
        <begin position="12"/>
        <end position="33"/>
    </location>
</feature>
<dbReference type="InterPro" id="IPR009883">
    <property type="entry name" value="YgfX"/>
</dbReference>
<name>A0A7T3EUB3_NEICI</name>
<evidence type="ECO:0000256" key="1">
    <source>
        <dbReference type="SAM" id="Phobius"/>
    </source>
</evidence>
<keyword evidence="1" id="KW-0472">Membrane</keyword>
<keyword evidence="1" id="KW-1133">Transmembrane helix</keyword>
<accession>A0A7T3EUB3</accession>
<evidence type="ECO:0000313" key="3">
    <source>
        <dbReference type="Proteomes" id="UP000594865"/>
    </source>
</evidence>
<dbReference type="Proteomes" id="UP000594865">
    <property type="component" value="Chromosome"/>
</dbReference>
<dbReference type="RefSeq" id="WP_107996861.1">
    <property type="nucleotide sequence ID" value="NZ_CAUJPM010000002.1"/>
</dbReference>